<dbReference type="GO" id="GO:0009062">
    <property type="term" value="P:fatty acid catabolic process"/>
    <property type="evidence" value="ECO:0007669"/>
    <property type="project" value="TreeGrafter"/>
</dbReference>
<feature type="binding site" evidence="4">
    <location>
        <position position="196"/>
    </location>
    <ligand>
        <name>substrate</name>
    </ligand>
</feature>
<keyword evidence="6" id="KW-1185">Reference proteome</keyword>
<comment type="similarity">
    <text evidence="1">Belongs to the amidase family.</text>
</comment>
<dbReference type="GO" id="GO:0004040">
    <property type="term" value="F:amidase activity"/>
    <property type="evidence" value="ECO:0007669"/>
    <property type="project" value="TreeGrafter"/>
</dbReference>
<dbReference type="PANTHER" id="PTHR45847:SF6">
    <property type="entry name" value="FATTY ACID AMIDE HYDROLASE"/>
    <property type="match status" value="1"/>
</dbReference>
<dbReference type="Proteomes" id="UP000887574">
    <property type="component" value="Unplaced"/>
</dbReference>
<feature type="binding site" evidence="4">
    <location>
        <begin position="217"/>
        <end position="220"/>
    </location>
    <ligand>
        <name>substrate</name>
    </ligand>
</feature>
<feature type="active site" description="Charge relay system" evidence="3">
    <location>
        <position position="121"/>
    </location>
</feature>
<reference evidence="7" key="1">
    <citation type="submission" date="2022-11" db="UniProtKB">
        <authorList>
            <consortium name="WormBaseParasite"/>
        </authorList>
    </citation>
    <scope>IDENTIFICATION</scope>
</reference>
<dbReference type="WBParaSite" id="jg3964">
    <property type="protein sequence ID" value="jg3964"/>
    <property type="gene ID" value="jg3964"/>
</dbReference>
<feature type="binding site" evidence="4">
    <location>
        <position position="170"/>
    </location>
    <ligand>
        <name>substrate</name>
    </ligand>
</feature>
<evidence type="ECO:0000313" key="7">
    <source>
        <dbReference type="WBParaSite" id="jg3964"/>
    </source>
</evidence>
<dbReference type="GO" id="GO:0017064">
    <property type="term" value="F:fatty acid amide hydrolase activity"/>
    <property type="evidence" value="ECO:0007669"/>
    <property type="project" value="TreeGrafter"/>
</dbReference>
<dbReference type="InterPro" id="IPR052096">
    <property type="entry name" value="Endocannabinoid_amidase"/>
</dbReference>
<evidence type="ECO:0000256" key="3">
    <source>
        <dbReference type="PIRSR" id="PIRSR001221-1"/>
    </source>
</evidence>
<sequence length="557" mass="61706">MGNLLPWNSSAACQNLVDNVQKNRLKVFDEVRAVVDKQDPELRDEILSLSLMDLRDALQQDQYTAQTVLKAYSWKALQVQDAYNCINEFLLESFQQAEAIDTKYSNQPNKPALYGIPFSVKGNFFLKGYDSCIGFSQFLNSPKENECSFVTHLRNLGAVPFVYTNVPQALLSFMCSNPVYGTTSNPYDVQRSPGGSSGGEACLLAAGGTPFAIGSDVAGSLRIPAAFCGLTTLKPGQERFVVLDSHGGVPGRGRLGLSFGFFTKSVDEQIFLLELVFGSEDYRKLVPKHTPIPMKLQLINEVAEKKPLRIGYFTNDGFMKPTPACARVVQDTVNKLRAEGHELVHFRVPTPEHAASILYKCVLPEGGAYFVKLFNNDLVDPYMKQFATMLKVPKVIRWLASYPLSYLSPQAAIISCSFVQSAEDVRMAQESCDSYIEKFAAHWHELQLDGLICPSFVVPSVPHKYPSQLGACAFATGLFNLLDYPAGLVPTGKVTKQDDEDLMDEEKWPTDQNFVLKIVRNAAADSAGLPLGVQVVTLPYEEEQCLGLMKLIENLWK</sequence>
<dbReference type="PROSITE" id="PS00571">
    <property type="entry name" value="AMIDASES"/>
    <property type="match status" value="1"/>
</dbReference>
<proteinExistence type="inferred from homology"/>
<dbReference type="Pfam" id="PF01425">
    <property type="entry name" value="Amidase"/>
    <property type="match status" value="1"/>
</dbReference>
<dbReference type="InterPro" id="IPR036928">
    <property type="entry name" value="AS_sf"/>
</dbReference>
<dbReference type="FunFam" id="3.90.1300.10:FF:000003">
    <property type="entry name" value="Amidase signature enzyme"/>
    <property type="match status" value="1"/>
</dbReference>
<dbReference type="Gene3D" id="3.90.1300.10">
    <property type="entry name" value="Amidase signature (AS) domain"/>
    <property type="match status" value="1"/>
</dbReference>
<keyword evidence="2" id="KW-0378">Hydrolase</keyword>
<evidence type="ECO:0000313" key="6">
    <source>
        <dbReference type="Proteomes" id="UP000887574"/>
    </source>
</evidence>
<protein>
    <submittedName>
        <fullName evidence="7">Amidase domain-containing protein</fullName>
    </submittedName>
</protein>
<accession>A0A915E9G8</accession>
<evidence type="ECO:0000256" key="2">
    <source>
        <dbReference type="ARBA" id="ARBA00022801"/>
    </source>
</evidence>
<evidence type="ECO:0000256" key="1">
    <source>
        <dbReference type="ARBA" id="ARBA00009199"/>
    </source>
</evidence>
<feature type="active site" description="Acyl-ester intermediate" evidence="3">
    <location>
        <position position="220"/>
    </location>
</feature>
<dbReference type="PANTHER" id="PTHR45847">
    <property type="entry name" value="FATTY ACID AMIDE HYDROLASE"/>
    <property type="match status" value="1"/>
</dbReference>
<dbReference type="SUPFAM" id="SSF75304">
    <property type="entry name" value="Amidase signature (AS) enzymes"/>
    <property type="match status" value="1"/>
</dbReference>
<organism evidence="6 7">
    <name type="scientific">Ditylenchus dipsaci</name>
    <dbReference type="NCBI Taxonomy" id="166011"/>
    <lineage>
        <taxon>Eukaryota</taxon>
        <taxon>Metazoa</taxon>
        <taxon>Ecdysozoa</taxon>
        <taxon>Nematoda</taxon>
        <taxon>Chromadorea</taxon>
        <taxon>Rhabditida</taxon>
        <taxon>Tylenchina</taxon>
        <taxon>Tylenchomorpha</taxon>
        <taxon>Sphaerularioidea</taxon>
        <taxon>Anguinidae</taxon>
        <taxon>Anguininae</taxon>
        <taxon>Ditylenchus</taxon>
    </lineage>
</organism>
<feature type="active site" description="Charge relay system" evidence="3">
    <location>
        <position position="196"/>
    </location>
</feature>
<dbReference type="AlphaFoldDB" id="A0A915E9G8"/>
<dbReference type="InterPro" id="IPR020556">
    <property type="entry name" value="Amidase_CS"/>
</dbReference>
<feature type="domain" description="Amidase" evidence="5">
    <location>
        <begin position="68"/>
        <end position="546"/>
    </location>
</feature>
<dbReference type="InterPro" id="IPR023631">
    <property type="entry name" value="Amidase_dom"/>
</dbReference>
<name>A0A915E9G8_9BILA</name>
<dbReference type="PIRSF" id="PIRSF001221">
    <property type="entry name" value="Amidase_fungi"/>
    <property type="match status" value="1"/>
</dbReference>
<evidence type="ECO:0000256" key="4">
    <source>
        <dbReference type="PIRSR" id="PIRSR001221-2"/>
    </source>
</evidence>
<evidence type="ECO:0000259" key="5">
    <source>
        <dbReference type="Pfam" id="PF01425"/>
    </source>
</evidence>